<organism evidence="1 2">
    <name type="scientific">Catenulispora acidiphila (strain DSM 44928 / JCM 14897 / NBRC 102108 / NRRL B-24433 / ID139908)</name>
    <dbReference type="NCBI Taxonomy" id="479433"/>
    <lineage>
        <taxon>Bacteria</taxon>
        <taxon>Bacillati</taxon>
        <taxon>Actinomycetota</taxon>
        <taxon>Actinomycetes</taxon>
        <taxon>Catenulisporales</taxon>
        <taxon>Catenulisporaceae</taxon>
        <taxon>Catenulispora</taxon>
    </lineage>
</organism>
<keyword evidence="2" id="KW-1185">Reference proteome</keyword>
<proteinExistence type="predicted"/>
<dbReference type="InParanoid" id="C7Q307"/>
<dbReference type="KEGG" id="cai:Caci_2990"/>
<reference evidence="1 2" key="1">
    <citation type="journal article" date="2009" name="Stand. Genomic Sci.">
        <title>Complete genome sequence of Catenulispora acidiphila type strain (ID 139908).</title>
        <authorList>
            <person name="Copeland A."/>
            <person name="Lapidus A."/>
            <person name="Glavina Del Rio T."/>
            <person name="Nolan M."/>
            <person name="Lucas S."/>
            <person name="Chen F."/>
            <person name="Tice H."/>
            <person name="Cheng J.F."/>
            <person name="Bruce D."/>
            <person name="Goodwin L."/>
            <person name="Pitluck S."/>
            <person name="Mikhailova N."/>
            <person name="Pati A."/>
            <person name="Ivanova N."/>
            <person name="Mavromatis K."/>
            <person name="Chen A."/>
            <person name="Palaniappan K."/>
            <person name="Chain P."/>
            <person name="Land M."/>
            <person name="Hauser L."/>
            <person name="Chang Y.J."/>
            <person name="Jeffries C.D."/>
            <person name="Chertkov O."/>
            <person name="Brettin T."/>
            <person name="Detter J.C."/>
            <person name="Han C."/>
            <person name="Ali Z."/>
            <person name="Tindall B.J."/>
            <person name="Goker M."/>
            <person name="Bristow J."/>
            <person name="Eisen J.A."/>
            <person name="Markowitz V."/>
            <person name="Hugenholtz P."/>
            <person name="Kyrpides N.C."/>
            <person name="Klenk H.P."/>
        </authorList>
    </citation>
    <scope>NUCLEOTIDE SEQUENCE [LARGE SCALE GENOMIC DNA]</scope>
    <source>
        <strain evidence="2">DSM 44928 / JCM 14897 / NBRC 102108 / NRRL B-24433 / ID139908</strain>
    </source>
</reference>
<sequence>MRREDKFVLSHRPYAVDLSSFRQRFAEHDEWFMVDAVWFRRRSGVTAACAGYLDDGFRRTAPRDVTDFLEKYEDGRYGAKCLARWDGASFWCAGQDPEENARYLELLKPMLENFPAIPPGRDGWWRF</sequence>
<gene>
    <name evidence="1" type="ordered locus">Caci_2990</name>
</gene>
<name>C7Q307_CATAD</name>
<dbReference type="Proteomes" id="UP000000851">
    <property type="component" value="Chromosome"/>
</dbReference>
<evidence type="ECO:0000313" key="1">
    <source>
        <dbReference type="EMBL" id="ACU71899.1"/>
    </source>
</evidence>
<evidence type="ECO:0000313" key="2">
    <source>
        <dbReference type="Proteomes" id="UP000000851"/>
    </source>
</evidence>
<dbReference type="AlphaFoldDB" id="C7Q307"/>
<dbReference type="OrthoDB" id="4164741at2"/>
<dbReference type="EMBL" id="CP001700">
    <property type="protein sequence ID" value="ACU71899.1"/>
    <property type="molecule type" value="Genomic_DNA"/>
</dbReference>
<dbReference type="STRING" id="479433.Caci_2990"/>
<accession>C7Q307</accession>
<dbReference type="RefSeq" id="WP_012787192.1">
    <property type="nucleotide sequence ID" value="NC_013131.1"/>
</dbReference>
<protein>
    <submittedName>
        <fullName evidence="1">Uncharacterized protein</fullName>
    </submittedName>
</protein>
<dbReference type="HOGENOM" id="CLU_1853127_0_0_11"/>
<dbReference type="eggNOG" id="ENOG50348ZM">
    <property type="taxonomic scope" value="Bacteria"/>
</dbReference>